<dbReference type="Pfam" id="PF02770">
    <property type="entry name" value="Acyl-CoA_dh_M"/>
    <property type="match status" value="1"/>
</dbReference>
<sequence>MYTGFYEEIHEEFREVVREFVAREVTPHYQAWESAHMMDRSLWLAAAENGLLGLAVDEEHGGMGLGDYRFRMILDEELARADALAVSLALHLHDDWVLPALLKFGSAEQQAAWLPRFMDGSFVSSVAFTEPGAGSDLRAVRTKAVKNDDGGWTLDGQKTFIGNGISGDGALVLARTDGSDVRQRGSESSFSLFLVEKRDNPGYQPGRQLEKMGLKASDTAELFFAGVQIPHANLIGEQGRGLDYAKAILPQGRLGIATSAAAITAEVLRQTLSYVAQRQTFGQAVSEYQNTRFQLAELQVGLEATQRYVAATVDAFNAGELDLVTASKAKLFASERAKASVDACLQLHGGYGYILDYPVAQAYLAVRLLTIFGGTSEILKETIAAELG</sequence>
<evidence type="ECO:0000256" key="2">
    <source>
        <dbReference type="ARBA" id="ARBA00009347"/>
    </source>
</evidence>
<evidence type="ECO:0000256" key="1">
    <source>
        <dbReference type="ARBA" id="ARBA00001974"/>
    </source>
</evidence>
<dbReference type="InterPro" id="IPR009075">
    <property type="entry name" value="AcylCo_DH/oxidase_C"/>
</dbReference>
<dbReference type="PANTHER" id="PTHR43884">
    <property type="entry name" value="ACYL-COA DEHYDROGENASE"/>
    <property type="match status" value="1"/>
</dbReference>
<dbReference type="Gene3D" id="1.20.140.10">
    <property type="entry name" value="Butyryl-CoA Dehydrogenase, subunit A, domain 3"/>
    <property type="match status" value="1"/>
</dbReference>
<feature type="domain" description="Acyl-CoA dehydrogenase/oxidase N-terminal" evidence="9">
    <location>
        <begin position="8"/>
        <end position="120"/>
    </location>
</feature>
<dbReference type="InterPro" id="IPR036250">
    <property type="entry name" value="AcylCo_DH-like_C"/>
</dbReference>
<evidence type="ECO:0000256" key="6">
    <source>
        <dbReference type="RuleBase" id="RU362125"/>
    </source>
</evidence>
<dbReference type="EMBL" id="SOAN01000002">
    <property type="protein sequence ID" value="TDS86815.1"/>
    <property type="molecule type" value="Genomic_DNA"/>
</dbReference>
<dbReference type="RefSeq" id="WP_133725833.1">
    <property type="nucleotide sequence ID" value="NZ_SOAN01000002.1"/>
</dbReference>
<evidence type="ECO:0000259" key="7">
    <source>
        <dbReference type="Pfam" id="PF00441"/>
    </source>
</evidence>
<evidence type="ECO:0000256" key="4">
    <source>
        <dbReference type="ARBA" id="ARBA00022827"/>
    </source>
</evidence>
<comment type="caution">
    <text evidence="10">The sequence shown here is derived from an EMBL/GenBank/DDBJ whole genome shotgun (WGS) entry which is preliminary data.</text>
</comment>
<accession>A0A4R7G5V9</accession>
<dbReference type="PANTHER" id="PTHR43884:SF12">
    <property type="entry name" value="ISOVALERYL-COA DEHYDROGENASE, MITOCHONDRIAL-RELATED"/>
    <property type="match status" value="1"/>
</dbReference>
<feature type="domain" description="Acyl-CoA dehydrogenase/oxidase C-terminal" evidence="7">
    <location>
        <begin position="239"/>
        <end position="387"/>
    </location>
</feature>
<dbReference type="InterPro" id="IPR009100">
    <property type="entry name" value="AcylCoA_DH/oxidase_NM_dom_sf"/>
</dbReference>
<gene>
    <name evidence="10" type="ORF">EV640_102110</name>
</gene>
<dbReference type="Gene3D" id="1.10.540.10">
    <property type="entry name" value="Acyl-CoA dehydrogenase/oxidase, N-terminal domain"/>
    <property type="match status" value="1"/>
</dbReference>
<evidence type="ECO:0000313" key="11">
    <source>
        <dbReference type="Proteomes" id="UP000294506"/>
    </source>
</evidence>
<dbReference type="AlphaFoldDB" id="A0A4R7G5V9"/>
<evidence type="ECO:0000313" key="10">
    <source>
        <dbReference type="EMBL" id="TDS86815.1"/>
    </source>
</evidence>
<feature type="domain" description="Acyl-CoA oxidase/dehydrogenase middle" evidence="8">
    <location>
        <begin position="126"/>
        <end position="226"/>
    </location>
</feature>
<protein>
    <submittedName>
        <fullName evidence="10">Alkylation response protein AidB-like acyl-CoA dehydrogenase</fullName>
    </submittedName>
</protein>
<dbReference type="SUPFAM" id="SSF56645">
    <property type="entry name" value="Acyl-CoA dehydrogenase NM domain-like"/>
    <property type="match status" value="1"/>
</dbReference>
<dbReference type="GO" id="GO:0050660">
    <property type="term" value="F:flavin adenine dinucleotide binding"/>
    <property type="evidence" value="ECO:0007669"/>
    <property type="project" value="InterPro"/>
</dbReference>
<proteinExistence type="inferred from homology"/>
<comment type="similarity">
    <text evidence="2 6">Belongs to the acyl-CoA dehydrogenase family.</text>
</comment>
<dbReference type="FunFam" id="2.40.110.10:FF:000002">
    <property type="entry name" value="Acyl-CoA dehydrogenase fadE12"/>
    <property type="match status" value="1"/>
</dbReference>
<dbReference type="Pfam" id="PF02771">
    <property type="entry name" value="Acyl-CoA_dh_N"/>
    <property type="match status" value="1"/>
</dbReference>
<organism evidence="10 11">
    <name type="scientific">Nesterenkonia aurantiaca</name>
    <dbReference type="NCBI Taxonomy" id="1436010"/>
    <lineage>
        <taxon>Bacteria</taxon>
        <taxon>Bacillati</taxon>
        <taxon>Actinomycetota</taxon>
        <taxon>Actinomycetes</taxon>
        <taxon>Micrococcales</taxon>
        <taxon>Micrococcaceae</taxon>
        <taxon>Nesterenkonia</taxon>
    </lineage>
</organism>
<evidence type="ECO:0000256" key="5">
    <source>
        <dbReference type="ARBA" id="ARBA00023002"/>
    </source>
</evidence>
<dbReference type="InterPro" id="IPR037069">
    <property type="entry name" value="AcylCoA_DH/ox_N_sf"/>
</dbReference>
<dbReference type="SUPFAM" id="SSF47203">
    <property type="entry name" value="Acyl-CoA dehydrogenase C-terminal domain-like"/>
    <property type="match status" value="1"/>
</dbReference>
<dbReference type="InterPro" id="IPR046373">
    <property type="entry name" value="Acyl-CoA_Oxase/DH_mid-dom_sf"/>
</dbReference>
<comment type="cofactor">
    <cofactor evidence="1 6">
        <name>FAD</name>
        <dbReference type="ChEBI" id="CHEBI:57692"/>
    </cofactor>
</comment>
<keyword evidence="4 6" id="KW-0274">FAD</keyword>
<evidence type="ECO:0000259" key="8">
    <source>
        <dbReference type="Pfam" id="PF02770"/>
    </source>
</evidence>
<reference evidence="10 11" key="1">
    <citation type="submission" date="2019-03" db="EMBL/GenBank/DDBJ databases">
        <title>Genomic Encyclopedia of Type Strains, Phase III (KMG-III): the genomes of soil and plant-associated and newly described type strains.</title>
        <authorList>
            <person name="Whitman W."/>
        </authorList>
    </citation>
    <scope>NUCLEOTIDE SEQUENCE [LARGE SCALE GENOMIC DNA]</scope>
    <source>
        <strain evidence="10 11">DSM 27373</strain>
    </source>
</reference>
<dbReference type="Proteomes" id="UP000294506">
    <property type="component" value="Unassembled WGS sequence"/>
</dbReference>
<dbReference type="Gene3D" id="2.40.110.10">
    <property type="entry name" value="Butyryl-CoA Dehydrogenase, subunit A, domain 2"/>
    <property type="match status" value="1"/>
</dbReference>
<evidence type="ECO:0000259" key="9">
    <source>
        <dbReference type="Pfam" id="PF02771"/>
    </source>
</evidence>
<keyword evidence="11" id="KW-1185">Reference proteome</keyword>
<evidence type="ECO:0000256" key="3">
    <source>
        <dbReference type="ARBA" id="ARBA00022630"/>
    </source>
</evidence>
<dbReference type="InterPro" id="IPR013786">
    <property type="entry name" value="AcylCoA_DH/ox_N"/>
</dbReference>
<name>A0A4R7G5V9_9MICC</name>
<keyword evidence="5 6" id="KW-0560">Oxidoreductase</keyword>
<keyword evidence="3 6" id="KW-0285">Flavoprotein</keyword>
<dbReference type="GO" id="GO:0003995">
    <property type="term" value="F:acyl-CoA dehydrogenase activity"/>
    <property type="evidence" value="ECO:0007669"/>
    <property type="project" value="TreeGrafter"/>
</dbReference>
<dbReference type="Pfam" id="PF00441">
    <property type="entry name" value="Acyl-CoA_dh_1"/>
    <property type="match status" value="1"/>
</dbReference>
<dbReference type="InterPro" id="IPR006091">
    <property type="entry name" value="Acyl-CoA_Oxase/DH_mid-dom"/>
</dbReference>